<gene>
    <name evidence="2" type="ORF">FHX72_003684</name>
</gene>
<accession>A0A7W4URY1</accession>
<dbReference type="RefSeq" id="WP_183626854.1">
    <property type="nucleotide sequence ID" value="NZ_JACHWJ010000011.1"/>
</dbReference>
<feature type="region of interest" description="Disordered" evidence="1">
    <location>
        <begin position="56"/>
        <end position="94"/>
    </location>
</feature>
<dbReference type="Gene3D" id="3.30.1380.10">
    <property type="match status" value="1"/>
</dbReference>
<comment type="caution">
    <text evidence="2">The sequence shown here is derived from an EMBL/GenBank/DDBJ whole genome shotgun (WGS) entry which is preliminary data.</text>
</comment>
<dbReference type="EMBL" id="JACHWJ010000011">
    <property type="protein sequence ID" value="MBB2959515.1"/>
    <property type="molecule type" value="Genomic_DNA"/>
</dbReference>
<protein>
    <recommendedName>
        <fullName evidence="4">D-alanyl-D-alanine carboxypeptidase-like protein</fullName>
    </recommendedName>
</protein>
<reference evidence="2 3" key="1">
    <citation type="submission" date="2020-08" db="EMBL/GenBank/DDBJ databases">
        <title>Sequencing the genomes of 1000 actinobacteria strains.</title>
        <authorList>
            <person name="Klenk H.-P."/>
        </authorList>
    </citation>
    <scope>NUCLEOTIDE SEQUENCE [LARGE SCALE GENOMIC DNA]</scope>
    <source>
        <strain evidence="2 3">DSM 20419</strain>
    </source>
</reference>
<dbReference type="SUPFAM" id="SSF55166">
    <property type="entry name" value="Hedgehog/DD-peptidase"/>
    <property type="match status" value="1"/>
</dbReference>
<name>A0A7W4URY1_9MICO</name>
<evidence type="ECO:0008006" key="4">
    <source>
        <dbReference type="Google" id="ProtNLM"/>
    </source>
</evidence>
<keyword evidence="3" id="KW-1185">Reference proteome</keyword>
<evidence type="ECO:0000313" key="3">
    <source>
        <dbReference type="Proteomes" id="UP000545286"/>
    </source>
</evidence>
<evidence type="ECO:0000256" key="1">
    <source>
        <dbReference type="SAM" id="MobiDB-lite"/>
    </source>
</evidence>
<feature type="compositionally biased region" description="Polar residues" evidence="1">
    <location>
        <begin position="59"/>
        <end position="68"/>
    </location>
</feature>
<proteinExistence type="predicted"/>
<sequence length="301" mass="32240">MIRVSGTDGSSVLLEADMAKRVAYVVLKMAEQGLPLHLTEGYRPVGVPADRYITEESKTSTGGSNQWFQKGREDRGETPSAAVPGTSRHGAGRAVDWSTEHMVSRAFFMAQAGLVRNIPTESWHAEPLNTPTVDLDQKAGFLMALSEAQQKAMFDALLAGGGAWAWPEAIVGVIRKEVIPLINDVRAGRILFPGAPYYMAHAIVNTVRAEGGKELTPEDIGKLVQTNVKQAIREALTESGMNMRTAQAEEIIGTLTARLAPPEQADSVDAIAELEASIARVDAAAALPIEDAVIVEDKPAS</sequence>
<dbReference type="InterPro" id="IPR009045">
    <property type="entry name" value="Zn_M74/Hedgehog-like"/>
</dbReference>
<dbReference type="AlphaFoldDB" id="A0A7W4URY1"/>
<dbReference type="Proteomes" id="UP000545286">
    <property type="component" value="Unassembled WGS sequence"/>
</dbReference>
<evidence type="ECO:0000313" key="2">
    <source>
        <dbReference type="EMBL" id="MBB2959515.1"/>
    </source>
</evidence>
<organism evidence="2 3">
    <name type="scientific">Pseudoclavibacter helvolus</name>
    <dbReference type="NCBI Taxonomy" id="255205"/>
    <lineage>
        <taxon>Bacteria</taxon>
        <taxon>Bacillati</taxon>
        <taxon>Actinomycetota</taxon>
        <taxon>Actinomycetes</taxon>
        <taxon>Micrococcales</taxon>
        <taxon>Microbacteriaceae</taxon>
        <taxon>Pseudoclavibacter</taxon>
    </lineage>
</organism>